<keyword evidence="3" id="KW-1185">Reference proteome</keyword>
<feature type="transmembrane region" description="Helical" evidence="1">
    <location>
        <begin position="30"/>
        <end position="50"/>
    </location>
</feature>
<feature type="transmembrane region" description="Helical" evidence="1">
    <location>
        <begin position="121"/>
        <end position="143"/>
    </location>
</feature>
<feature type="transmembrane region" description="Helical" evidence="1">
    <location>
        <begin position="96"/>
        <end position="114"/>
    </location>
</feature>
<keyword evidence="1" id="KW-0812">Transmembrane</keyword>
<keyword evidence="1" id="KW-1133">Transmembrane helix</keyword>
<protein>
    <submittedName>
        <fullName evidence="2">Uncharacterized protein</fullName>
    </submittedName>
</protein>
<evidence type="ECO:0000313" key="3">
    <source>
        <dbReference type="Proteomes" id="UP000320386"/>
    </source>
</evidence>
<reference evidence="2 3" key="1">
    <citation type="submission" date="2019-02" db="EMBL/GenBank/DDBJ databases">
        <title>Deep-cultivation of Planctomycetes and their phenomic and genomic characterization uncovers novel biology.</title>
        <authorList>
            <person name="Wiegand S."/>
            <person name="Jogler M."/>
            <person name="Boedeker C."/>
            <person name="Pinto D."/>
            <person name="Vollmers J."/>
            <person name="Rivas-Marin E."/>
            <person name="Kohn T."/>
            <person name="Peeters S.H."/>
            <person name="Heuer A."/>
            <person name="Rast P."/>
            <person name="Oberbeckmann S."/>
            <person name="Bunk B."/>
            <person name="Jeske O."/>
            <person name="Meyerdierks A."/>
            <person name="Storesund J.E."/>
            <person name="Kallscheuer N."/>
            <person name="Luecker S."/>
            <person name="Lage O.M."/>
            <person name="Pohl T."/>
            <person name="Merkel B.J."/>
            <person name="Hornburger P."/>
            <person name="Mueller R.-W."/>
            <person name="Bruemmer F."/>
            <person name="Labrenz M."/>
            <person name="Spormann A.M."/>
            <person name="Op den Camp H."/>
            <person name="Overmann J."/>
            <person name="Amann R."/>
            <person name="Jetten M.S.M."/>
            <person name="Mascher T."/>
            <person name="Medema M.H."/>
            <person name="Devos D.P."/>
            <person name="Kaster A.-K."/>
            <person name="Ovreas L."/>
            <person name="Rohde M."/>
            <person name="Galperin M.Y."/>
            <person name="Jogler C."/>
        </authorList>
    </citation>
    <scope>NUCLEOTIDE SEQUENCE [LARGE SCALE GENOMIC DNA]</scope>
    <source>
        <strain evidence="2 3">Pan265</strain>
    </source>
</reference>
<accession>A0A518C164</accession>
<keyword evidence="1" id="KW-0472">Membrane</keyword>
<organism evidence="2 3">
    <name type="scientific">Mucisphaera calidilacus</name>
    <dbReference type="NCBI Taxonomy" id="2527982"/>
    <lineage>
        <taxon>Bacteria</taxon>
        <taxon>Pseudomonadati</taxon>
        <taxon>Planctomycetota</taxon>
        <taxon>Phycisphaerae</taxon>
        <taxon>Phycisphaerales</taxon>
        <taxon>Phycisphaeraceae</taxon>
        <taxon>Mucisphaera</taxon>
    </lineage>
</organism>
<dbReference type="EMBL" id="CP036280">
    <property type="protein sequence ID" value="QDU72965.1"/>
    <property type="molecule type" value="Genomic_DNA"/>
</dbReference>
<feature type="transmembrane region" description="Helical" evidence="1">
    <location>
        <begin position="62"/>
        <end position="84"/>
    </location>
</feature>
<dbReference type="RefSeq" id="WP_145447108.1">
    <property type="nucleotide sequence ID" value="NZ_CP036280.1"/>
</dbReference>
<name>A0A518C164_9BACT</name>
<sequence>MRWALLWSSLWLLGCWNIVGQSVGWYLNGARVMAVLATVGLLLVWPAARLSQTVRGGHERTTWLVAEAAAITLLIQFALWPLAVLGRWHLTAPLEMTATLLAWATLAALLVGWGRRSGNRASLIVMLILVALLLLTPLLPAGWNDWAPILRIWTLGARA</sequence>
<gene>
    <name evidence="2" type="ORF">Pan265_28430</name>
</gene>
<dbReference type="Proteomes" id="UP000320386">
    <property type="component" value="Chromosome"/>
</dbReference>
<evidence type="ECO:0000256" key="1">
    <source>
        <dbReference type="SAM" id="Phobius"/>
    </source>
</evidence>
<dbReference type="AlphaFoldDB" id="A0A518C164"/>
<evidence type="ECO:0000313" key="2">
    <source>
        <dbReference type="EMBL" id="QDU72965.1"/>
    </source>
</evidence>
<dbReference type="PROSITE" id="PS51257">
    <property type="entry name" value="PROKAR_LIPOPROTEIN"/>
    <property type="match status" value="1"/>
</dbReference>
<dbReference type="KEGG" id="mcad:Pan265_28430"/>
<proteinExistence type="predicted"/>